<dbReference type="InterPro" id="IPR021919">
    <property type="entry name" value="CCB1"/>
</dbReference>
<evidence type="ECO:0008006" key="4">
    <source>
        <dbReference type="Google" id="ProtNLM"/>
    </source>
</evidence>
<feature type="transmembrane region" description="Helical" evidence="1">
    <location>
        <begin position="6"/>
        <end position="24"/>
    </location>
</feature>
<keyword evidence="1" id="KW-0472">Membrane</keyword>
<evidence type="ECO:0000313" key="3">
    <source>
        <dbReference type="Proteomes" id="UP000033607"/>
    </source>
</evidence>
<evidence type="ECO:0000313" key="2">
    <source>
        <dbReference type="EMBL" id="KKD37362.1"/>
    </source>
</evidence>
<reference evidence="2 3" key="1">
    <citation type="submission" date="2015-06" db="EMBL/GenBank/DDBJ databases">
        <title>Draft genome assembly of filamentous brackish cyanobacterium Limnoraphis robusta strain CS-951.</title>
        <authorList>
            <person name="Willis A."/>
            <person name="Parks M."/>
            <person name="Burford M.A."/>
        </authorList>
    </citation>
    <scope>NUCLEOTIDE SEQUENCE [LARGE SCALE GENOMIC DNA]</scope>
    <source>
        <strain evidence="2 3">CS-951</strain>
    </source>
</reference>
<evidence type="ECO:0000256" key="1">
    <source>
        <dbReference type="SAM" id="Phobius"/>
    </source>
</evidence>
<dbReference type="Pfam" id="PF12046">
    <property type="entry name" value="CCB1"/>
    <property type="match status" value="1"/>
</dbReference>
<accession>A0A0F5YFE1</accession>
<dbReference type="PANTHER" id="PTHR35302">
    <property type="match status" value="1"/>
</dbReference>
<dbReference type="OrthoDB" id="513241at2"/>
<dbReference type="PANTHER" id="PTHR35302:SF1">
    <property type="entry name" value="PROTEIN COFACTOR ASSEMBLY OF COMPLEX C SUBUNIT B CCB1, CHLOROPLASTIC"/>
    <property type="match status" value="1"/>
</dbReference>
<dbReference type="EMBL" id="LATL02000311">
    <property type="protein sequence ID" value="KKD37362.1"/>
    <property type="molecule type" value="Genomic_DNA"/>
</dbReference>
<dbReference type="AlphaFoldDB" id="A0A0F5YFE1"/>
<comment type="caution">
    <text evidence="2">The sequence shown here is derived from an EMBL/GenBank/DDBJ whole genome shotgun (WGS) entry which is preliminary data.</text>
</comment>
<feature type="transmembrane region" description="Helical" evidence="1">
    <location>
        <begin position="112"/>
        <end position="128"/>
    </location>
</feature>
<name>A0A0F5YFE1_9CYAN</name>
<organism evidence="2 3">
    <name type="scientific">Limnoraphis robusta CS-951</name>
    <dbReference type="NCBI Taxonomy" id="1637645"/>
    <lineage>
        <taxon>Bacteria</taxon>
        <taxon>Bacillati</taxon>
        <taxon>Cyanobacteriota</taxon>
        <taxon>Cyanophyceae</taxon>
        <taxon>Oscillatoriophycideae</taxon>
        <taxon>Oscillatoriales</taxon>
        <taxon>Sirenicapillariaceae</taxon>
        <taxon>Limnoraphis</taxon>
    </lineage>
</organism>
<feature type="transmembrane region" description="Helical" evidence="1">
    <location>
        <begin position="81"/>
        <end position="106"/>
    </location>
</feature>
<proteinExistence type="predicted"/>
<keyword evidence="1" id="KW-1133">Transmembrane helix</keyword>
<protein>
    <recommendedName>
        <fullName evidence="4">Cofactor assembly of complex C subunit B</fullName>
    </recommendedName>
</protein>
<keyword evidence="1" id="KW-0812">Transmembrane</keyword>
<dbReference type="PATRIC" id="fig|1637645.4.peg.6152"/>
<dbReference type="Proteomes" id="UP000033607">
    <property type="component" value="Unassembled WGS sequence"/>
</dbReference>
<sequence length="180" mass="20332">MTVPVLPSTFVLTSLMVVGLFFFIKASVKERIQQEKLIAPQEAESLLTQLQLHFSSRAYRVAQTNPEENQIIFEGLVRPSWFLAIFLTLLTAVGLLCLALVLSMIVPQNGQWFLGLVILSPLTGLFYWQRARRIEQVSLKLEVAVDSVTQPQSIITVRGHRDELATLKQSLGLKSWEETH</sequence>
<gene>
    <name evidence="2" type="ORF">WN50_14780</name>
</gene>
<dbReference type="RefSeq" id="WP_046279325.1">
    <property type="nucleotide sequence ID" value="NZ_LATL02000311.1"/>
</dbReference>